<keyword evidence="3" id="KW-0539">Nucleus</keyword>
<evidence type="ECO:0000256" key="1">
    <source>
        <dbReference type="ARBA" id="ARBA00004123"/>
    </source>
</evidence>
<evidence type="ECO:0000256" key="3">
    <source>
        <dbReference type="ARBA" id="ARBA00023242"/>
    </source>
</evidence>
<dbReference type="GO" id="GO:0030261">
    <property type="term" value="P:chromosome condensation"/>
    <property type="evidence" value="ECO:0007669"/>
    <property type="project" value="TreeGrafter"/>
</dbReference>
<dbReference type="SMART" id="SM00526">
    <property type="entry name" value="H15"/>
    <property type="match status" value="1"/>
</dbReference>
<dbReference type="Proteomes" id="UP001190926">
    <property type="component" value="Unassembled WGS sequence"/>
</dbReference>
<dbReference type="GO" id="GO:0006334">
    <property type="term" value="P:nucleosome assembly"/>
    <property type="evidence" value="ECO:0007669"/>
    <property type="project" value="InterPro"/>
</dbReference>
<protein>
    <recommendedName>
        <fullName evidence="5">H15 domain-containing protein</fullName>
    </recommendedName>
</protein>
<dbReference type="InterPro" id="IPR036388">
    <property type="entry name" value="WH-like_DNA-bd_sf"/>
</dbReference>
<evidence type="ECO:0000256" key="2">
    <source>
        <dbReference type="ARBA" id="ARBA00023125"/>
    </source>
</evidence>
<keyword evidence="7" id="KW-1185">Reference proteome</keyword>
<dbReference type="GO" id="GO:0031492">
    <property type="term" value="F:nucleosomal DNA binding"/>
    <property type="evidence" value="ECO:0007669"/>
    <property type="project" value="TreeGrafter"/>
</dbReference>
<gene>
    <name evidence="6" type="ORF">C2S53_011145</name>
</gene>
<dbReference type="EMBL" id="SDAM02003582">
    <property type="protein sequence ID" value="KAH6820584.1"/>
    <property type="molecule type" value="Genomic_DNA"/>
</dbReference>
<dbReference type="GO" id="GO:0005730">
    <property type="term" value="C:nucleolus"/>
    <property type="evidence" value="ECO:0007669"/>
    <property type="project" value="TreeGrafter"/>
</dbReference>
<feature type="domain" description="H15" evidence="5">
    <location>
        <begin position="60"/>
        <end position="130"/>
    </location>
</feature>
<comment type="caution">
    <text evidence="6">The sequence shown here is derived from an EMBL/GenBank/DDBJ whole genome shotgun (WGS) entry which is preliminary data.</text>
</comment>
<reference evidence="6 7" key="1">
    <citation type="journal article" date="2021" name="Nat. Commun.">
        <title>Incipient diploidization of the medicinal plant Perilla within 10,000 years.</title>
        <authorList>
            <person name="Zhang Y."/>
            <person name="Shen Q."/>
            <person name="Leng L."/>
            <person name="Zhang D."/>
            <person name="Chen S."/>
            <person name="Shi Y."/>
            <person name="Ning Z."/>
            <person name="Chen S."/>
        </authorList>
    </citation>
    <scope>NUCLEOTIDE SEQUENCE [LARGE SCALE GENOMIC DNA]</scope>
    <source>
        <strain evidence="7">cv. PC099</strain>
    </source>
</reference>
<dbReference type="CDD" id="cd00073">
    <property type="entry name" value="H15"/>
    <property type="match status" value="1"/>
</dbReference>
<organism evidence="6 7">
    <name type="scientific">Perilla frutescens var. hirtella</name>
    <name type="common">Perilla citriodora</name>
    <name type="synonym">Perilla setoyensis</name>
    <dbReference type="NCBI Taxonomy" id="608512"/>
    <lineage>
        <taxon>Eukaryota</taxon>
        <taxon>Viridiplantae</taxon>
        <taxon>Streptophyta</taxon>
        <taxon>Embryophyta</taxon>
        <taxon>Tracheophyta</taxon>
        <taxon>Spermatophyta</taxon>
        <taxon>Magnoliopsida</taxon>
        <taxon>eudicotyledons</taxon>
        <taxon>Gunneridae</taxon>
        <taxon>Pentapetalae</taxon>
        <taxon>asterids</taxon>
        <taxon>lamiids</taxon>
        <taxon>Lamiales</taxon>
        <taxon>Lamiaceae</taxon>
        <taxon>Nepetoideae</taxon>
        <taxon>Elsholtzieae</taxon>
        <taxon>Perilla</taxon>
    </lineage>
</organism>
<dbReference type="GO" id="GO:0045910">
    <property type="term" value="P:negative regulation of DNA recombination"/>
    <property type="evidence" value="ECO:0007669"/>
    <property type="project" value="TreeGrafter"/>
</dbReference>
<name>A0AAD4NZ67_PERFH</name>
<dbReference type="PANTHER" id="PTHR11467:SF109">
    <property type="entry name" value="H15 DOMAIN-CONTAINING PROTEIN"/>
    <property type="match status" value="1"/>
</dbReference>
<feature type="compositionally biased region" description="Basic residues" evidence="4">
    <location>
        <begin position="346"/>
        <end position="363"/>
    </location>
</feature>
<sequence>MFDSSTHKTLLHNHNKPMKNLQDFVFKVAEAHINAPLPPPAETLLRDRLHRFVSHYVTPEHPPYSAMIINALQELNEKGGSSEESISWYLERKYDNLPWAHSVLLKHHLEKTCESDDIVETRTKKYRLAGSLNSSTKSKSKPPPRKWRWECKRRKHNQLKIRFRKKTNQRRGERVEANKNHQDCDEKEQCLTENGVQDEDKQDQMKSLLSCADGENFFCSDPTILPAEHGQPELSTPERPPGFESVKVENLPELGYTESEQASAGEVIGSTLMLRQLKCRSRRYSEPRAVTVTSSELVTKSKRQRMLLKQKPNAAAVEILNIVGDCIEQDLKKLGKEAECTSMHEKRPKRRSARLLNTKKKHC</sequence>
<dbReference type="PANTHER" id="PTHR11467">
    <property type="entry name" value="HISTONE H1"/>
    <property type="match status" value="1"/>
</dbReference>
<keyword evidence="2" id="KW-0238">DNA-binding</keyword>
<feature type="region of interest" description="Disordered" evidence="4">
    <location>
        <begin position="342"/>
        <end position="363"/>
    </location>
</feature>
<dbReference type="Gene3D" id="1.10.10.10">
    <property type="entry name" value="Winged helix-like DNA-binding domain superfamily/Winged helix DNA-binding domain"/>
    <property type="match status" value="1"/>
</dbReference>
<evidence type="ECO:0000313" key="6">
    <source>
        <dbReference type="EMBL" id="KAH6820584.1"/>
    </source>
</evidence>
<proteinExistence type="predicted"/>
<evidence type="ECO:0000256" key="4">
    <source>
        <dbReference type="SAM" id="MobiDB-lite"/>
    </source>
</evidence>
<evidence type="ECO:0000313" key="7">
    <source>
        <dbReference type="Proteomes" id="UP001190926"/>
    </source>
</evidence>
<dbReference type="GO" id="GO:0003690">
    <property type="term" value="F:double-stranded DNA binding"/>
    <property type="evidence" value="ECO:0007669"/>
    <property type="project" value="TreeGrafter"/>
</dbReference>
<evidence type="ECO:0000259" key="5">
    <source>
        <dbReference type="PROSITE" id="PS51504"/>
    </source>
</evidence>
<dbReference type="GO" id="GO:0000786">
    <property type="term" value="C:nucleosome"/>
    <property type="evidence" value="ECO:0007669"/>
    <property type="project" value="InterPro"/>
</dbReference>
<dbReference type="InterPro" id="IPR036390">
    <property type="entry name" value="WH_DNA-bd_sf"/>
</dbReference>
<accession>A0AAD4NZ67</accession>
<dbReference type="SUPFAM" id="SSF46785">
    <property type="entry name" value="Winged helix' DNA-binding domain"/>
    <property type="match status" value="1"/>
</dbReference>
<comment type="subcellular location">
    <subcellularLocation>
        <location evidence="1">Nucleus</location>
    </subcellularLocation>
</comment>
<dbReference type="PROSITE" id="PS51504">
    <property type="entry name" value="H15"/>
    <property type="match status" value="1"/>
</dbReference>
<dbReference type="InterPro" id="IPR005818">
    <property type="entry name" value="Histone_H1/H5_H15"/>
</dbReference>
<dbReference type="Pfam" id="PF00538">
    <property type="entry name" value="Linker_histone"/>
    <property type="match status" value="1"/>
</dbReference>
<dbReference type="AlphaFoldDB" id="A0AAD4NZ67"/>